<organism evidence="3 4">
    <name type="scientific">Pythium insidiosum</name>
    <name type="common">Pythiosis disease agent</name>
    <dbReference type="NCBI Taxonomy" id="114742"/>
    <lineage>
        <taxon>Eukaryota</taxon>
        <taxon>Sar</taxon>
        <taxon>Stramenopiles</taxon>
        <taxon>Oomycota</taxon>
        <taxon>Peronosporomycetes</taxon>
        <taxon>Pythiales</taxon>
        <taxon>Pythiaceae</taxon>
        <taxon>Pythium</taxon>
    </lineage>
</organism>
<evidence type="ECO:0000256" key="1">
    <source>
        <dbReference type="SAM" id="SignalP"/>
    </source>
</evidence>
<reference evidence="3" key="1">
    <citation type="submission" date="2021-12" db="EMBL/GenBank/DDBJ databases">
        <title>Prjna785345.</title>
        <authorList>
            <person name="Rujirawat T."/>
            <person name="Krajaejun T."/>
        </authorList>
    </citation>
    <scope>NUCLEOTIDE SEQUENCE</scope>
    <source>
        <strain evidence="3">Pi057C3</strain>
    </source>
</reference>
<evidence type="ECO:0000259" key="2">
    <source>
        <dbReference type="Pfam" id="PF00652"/>
    </source>
</evidence>
<comment type="caution">
    <text evidence="3">The sequence shown here is derived from an EMBL/GenBank/DDBJ whole genome shotgun (WGS) entry which is preliminary data.</text>
</comment>
<feature type="domain" description="Ricin B lectin" evidence="2">
    <location>
        <begin position="44"/>
        <end position="108"/>
    </location>
</feature>
<feature type="signal peptide" evidence="1">
    <location>
        <begin position="1"/>
        <end position="28"/>
    </location>
</feature>
<dbReference type="Gene3D" id="2.80.10.50">
    <property type="match status" value="1"/>
</dbReference>
<keyword evidence="1" id="KW-0732">Signal</keyword>
<dbReference type="InterPro" id="IPR035992">
    <property type="entry name" value="Ricin_B-like_lectins"/>
</dbReference>
<dbReference type="Proteomes" id="UP001209570">
    <property type="component" value="Unassembled WGS sequence"/>
</dbReference>
<name>A0AAD5QD86_PYTIN</name>
<protein>
    <recommendedName>
        <fullName evidence="2">Ricin B lectin domain-containing protein</fullName>
    </recommendedName>
</protein>
<proteinExistence type="predicted"/>
<evidence type="ECO:0000313" key="4">
    <source>
        <dbReference type="Proteomes" id="UP001209570"/>
    </source>
</evidence>
<dbReference type="EMBL" id="JAKCXM010000038">
    <property type="protein sequence ID" value="KAJ0405931.1"/>
    <property type="molecule type" value="Genomic_DNA"/>
</dbReference>
<dbReference type="SUPFAM" id="SSF50370">
    <property type="entry name" value="Ricin B-like lectins"/>
    <property type="match status" value="1"/>
</dbReference>
<sequence>MRFRVASSTLAAAALVYSAVVWAPSALAATDLLRVGAWPSGSNCVDHAWDSDYAYVYRCHGEPNQQWELTPDGLLRSAQGNCLEFSLDNDNVRVVRCDASRAQRWYVVDRLVKPQARHIDVKTNEIVGVVREEGRATRDHVTQKTSELKAHVTSEANGIKDKVGEAWRDIVDKGEQHFGELSQAQRDMQSKITNHTESIIRDSKNGFGRLGDVYAAACVTAKTKENEFKQAQQKYFAMMSEAREKSNGVGSSIKGLIKDVDAALQLSKVKKWWEVLVDGIFGTISSALSADIGGAYESLTALEGAGASLVYMGSADDRLKTAADRLNTVLIKFVTVMRDLAGLALGNPSDFIHVRWNLNQPGGPGGIPISKPRVAPPYDLYFTKVREADVAAVFAGFEEVMGITCDVLRDEVKDGKWPGNIDQINGAVVECYDITDELGAIHDRLRETLRYLELMREFLAAQITAEKQCTAAEGVTQFAKKRSRALQQRDDAVGNLPFDAMHYTALTRLLLDYQLQEAGFQFCKFYEFRNGGVAPPMCGDNKYYTLAQILQMRAWRPPVYKRVNVRALLPTKRSSDPRTGRAYPFVSLSALAAGKPVTVELPLWDVAWLKKYGWLSKTTRPDDIPSVYVDTFRVYLPLHGNASSDDVGGGRGLAVAVTAEASGRQRLRLKSSDREFELPPQAFRFDATYGSSVCHDDNLLQNPYHEAAQCVQPDGSSDVCFRDAGRTPTQDEHGLLPSLFSTWRLQATVEKGDGSLAPVTPKRRISLGDSEPVSLPELNVIVDLSIVQIRSGTATRDVADTDVEADEREGTCCGANAYRVSRAQELVYLGL</sequence>
<dbReference type="Pfam" id="PF00652">
    <property type="entry name" value="Ricin_B_lectin"/>
    <property type="match status" value="1"/>
</dbReference>
<dbReference type="AlphaFoldDB" id="A0AAD5QD86"/>
<evidence type="ECO:0000313" key="3">
    <source>
        <dbReference type="EMBL" id="KAJ0405931.1"/>
    </source>
</evidence>
<keyword evidence="4" id="KW-1185">Reference proteome</keyword>
<accession>A0AAD5QD86</accession>
<dbReference type="InterPro" id="IPR000772">
    <property type="entry name" value="Ricin_B_lectin"/>
</dbReference>
<gene>
    <name evidence="3" type="ORF">P43SY_005497</name>
</gene>
<dbReference type="PROSITE" id="PS50231">
    <property type="entry name" value="RICIN_B_LECTIN"/>
    <property type="match status" value="1"/>
</dbReference>
<feature type="chain" id="PRO_5042115723" description="Ricin B lectin domain-containing protein" evidence="1">
    <location>
        <begin position="29"/>
        <end position="831"/>
    </location>
</feature>